<name>A0ABR4D2P7_9PEZI</name>
<comment type="caution">
    <text evidence="8">The sequence shown here is derived from an EMBL/GenBank/DDBJ whole genome shotgun (WGS) entry which is preliminary data.</text>
</comment>
<reference evidence="8 9" key="1">
    <citation type="journal article" date="2024" name="Commun. Biol.">
        <title>Comparative genomic analysis of thermophilic fungi reveals convergent evolutionary adaptations and gene losses.</title>
        <authorList>
            <person name="Steindorff A.S."/>
            <person name="Aguilar-Pontes M.V."/>
            <person name="Robinson A.J."/>
            <person name="Andreopoulos B."/>
            <person name="LaButti K."/>
            <person name="Kuo A."/>
            <person name="Mondo S."/>
            <person name="Riley R."/>
            <person name="Otillar R."/>
            <person name="Haridas S."/>
            <person name="Lipzen A."/>
            <person name="Grimwood J."/>
            <person name="Schmutz J."/>
            <person name="Clum A."/>
            <person name="Reid I.D."/>
            <person name="Moisan M.C."/>
            <person name="Butler G."/>
            <person name="Nguyen T.T.M."/>
            <person name="Dewar K."/>
            <person name="Conant G."/>
            <person name="Drula E."/>
            <person name="Henrissat B."/>
            <person name="Hansel C."/>
            <person name="Singer S."/>
            <person name="Hutchinson M.I."/>
            <person name="de Vries R.P."/>
            <person name="Natvig D.O."/>
            <person name="Powell A.J."/>
            <person name="Tsang A."/>
            <person name="Grigoriev I.V."/>
        </authorList>
    </citation>
    <scope>NUCLEOTIDE SEQUENCE [LARGE SCALE GENOMIC DNA]</scope>
    <source>
        <strain evidence="8 9">ATCC 22073</strain>
    </source>
</reference>
<keyword evidence="3" id="KW-0547">Nucleotide-binding</keyword>
<evidence type="ECO:0000256" key="5">
    <source>
        <dbReference type="ARBA" id="ARBA00036813"/>
    </source>
</evidence>
<comment type="catalytic activity">
    <reaction evidence="5">
        <text>a long-chain fatty acid + ATP + CoA = a long-chain fatty acyl-CoA + AMP + diphosphate</text>
        <dbReference type="Rhea" id="RHEA:15421"/>
        <dbReference type="ChEBI" id="CHEBI:30616"/>
        <dbReference type="ChEBI" id="CHEBI:33019"/>
        <dbReference type="ChEBI" id="CHEBI:57287"/>
        <dbReference type="ChEBI" id="CHEBI:57560"/>
        <dbReference type="ChEBI" id="CHEBI:83139"/>
        <dbReference type="ChEBI" id="CHEBI:456215"/>
        <dbReference type="EC" id="6.2.1.3"/>
    </reaction>
</comment>
<feature type="region of interest" description="Disordered" evidence="6">
    <location>
        <begin position="19"/>
        <end position="39"/>
    </location>
</feature>
<evidence type="ECO:0000313" key="8">
    <source>
        <dbReference type="EMBL" id="KAL2264653.1"/>
    </source>
</evidence>
<dbReference type="EMBL" id="JAZGUE010000007">
    <property type="protein sequence ID" value="KAL2264653.1"/>
    <property type="molecule type" value="Genomic_DNA"/>
</dbReference>
<dbReference type="InterPro" id="IPR000873">
    <property type="entry name" value="AMP-dep_synth/lig_dom"/>
</dbReference>
<keyword evidence="9" id="KW-1185">Reference proteome</keyword>
<evidence type="ECO:0000313" key="9">
    <source>
        <dbReference type="Proteomes" id="UP001600064"/>
    </source>
</evidence>
<keyword evidence="2" id="KW-0436">Ligase</keyword>
<gene>
    <name evidence="8" type="ORF">VTJ83DRAFT_7163</name>
</gene>
<evidence type="ECO:0000256" key="2">
    <source>
        <dbReference type="ARBA" id="ARBA00022598"/>
    </source>
</evidence>
<keyword evidence="4" id="KW-0067">ATP-binding</keyword>
<dbReference type="InterPro" id="IPR042099">
    <property type="entry name" value="ANL_N_sf"/>
</dbReference>
<dbReference type="Proteomes" id="UP001600064">
    <property type="component" value="Unassembled WGS sequence"/>
</dbReference>
<comment type="similarity">
    <text evidence="1">Belongs to the ATP-dependent AMP-binding enzyme family.</text>
</comment>
<protein>
    <recommendedName>
        <fullName evidence="7">AMP-dependent synthetase/ligase domain-containing protein</fullName>
    </recommendedName>
</protein>
<dbReference type="SUPFAM" id="SSF56801">
    <property type="entry name" value="Acetyl-CoA synthetase-like"/>
    <property type="match status" value="1"/>
</dbReference>
<evidence type="ECO:0000256" key="4">
    <source>
        <dbReference type="ARBA" id="ARBA00022840"/>
    </source>
</evidence>
<evidence type="ECO:0000256" key="3">
    <source>
        <dbReference type="ARBA" id="ARBA00022741"/>
    </source>
</evidence>
<proteinExistence type="inferred from homology"/>
<organism evidence="8 9">
    <name type="scientific">Remersonia thermophila</name>
    <dbReference type="NCBI Taxonomy" id="72144"/>
    <lineage>
        <taxon>Eukaryota</taxon>
        <taxon>Fungi</taxon>
        <taxon>Dikarya</taxon>
        <taxon>Ascomycota</taxon>
        <taxon>Pezizomycotina</taxon>
        <taxon>Sordariomycetes</taxon>
        <taxon>Sordariomycetidae</taxon>
        <taxon>Sordariales</taxon>
        <taxon>Sordariales incertae sedis</taxon>
        <taxon>Remersonia</taxon>
    </lineage>
</organism>
<dbReference type="PANTHER" id="PTHR43272">
    <property type="entry name" value="LONG-CHAIN-FATTY-ACID--COA LIGASE"/>
    <property type="match status" value="1"/>
</dbReference>
<dbReference type="RefSeq" id="XP_070863380.1">
    <property type="nucleotide sequence ID" value="XM_071013955.1"/>
</dbReference>
<dbReference type="InterPro" id="IPR020845">
    <property type="entry name" value="AMP-binding_CS"/>
</dbReference>
<evidence type="ECO:0000256" key="1">
    <source>
        <dbReference type="ARBA" id="ARBA00006432"/>
    </source>
</evidence>
<feature type="domain" description="AMP-dependent synthetase/ligase" evidence="7">
    <location>
        <begin position="107"/>
        <end position="522"/>
    </location>
</feature>
<dbReference type="PROSITE" id="PS00455">
    <property type="entry name" value="AMP_BINDING"/>
    <property type="match status" value="1"/>
</dbReference>
<dbReference type="PANTHER" id="PTHR43272:SF83">
    <property type="entry name" value="ACYL-COA SYNTHETASE LONG-CHAIN, ISOFORM J"/>
    <property type="match status" value="1"/>
</dbReference>
<dbReference type="GeneID" id="98128599"/>
<dbReference type="Pfam" id="PF00501">
    <property type="entry name" value="AMP-binding"/>
    <property type="match status" value="1"/>
</dbReference>
<accession>A0ABR4D2P7</accession>
<evidence type="ECO:0000259" key="7">
    <source>
        <dbReference type="Pfam" id="PF00501"/>
    </source>
</evidence>
<sequence length="698" mass="76147">MTYKYSLAPTPLRKVHKPPYTIEAPGYKPVPGETLPRRHPKAKDGLLERPAEDVDTAFDLLRRSAKLYAHEPAIGSRKLLHTHKETKKVPKVVDGRTVEVDKEWTYYELSDYSYRTYHEYFAHVLQVGSGLRKLGLEAKDRVFIFAATSPQWLAVSHACAAQSMAIVTAYDTLGESGVEHSLLQSKPKAVFIDPHLLKTINGPLERADSVRFVVYNDNTHVPVPDAEIQAFRSSHPDLAVVSFEELRALGEDNPEVPVQPAPEETYCIMYTSGSTGPPKGVPVTHAAFVSAVAGLYALMDEAVSHQEFVLAYLPLAHIFELVLENLVIFVGATLGYGHPRTLSDSSVRNCYGDMRAFAPTIMVGVPQIWETVRKGIDAKAKSLGPLRHALFHSAVALKSFLVSCSLPGAGLLDAAVFAQVRAVTGGRLRIIVNGASSISAPTLKFMSMVIAPMLNGYGLTETCANGAIGCPLEWTPGDAIGPVTASVEVKLVSLPELGYSTSTTPPRGEILIRGPPVIREYFENPEETAKAITDDGWFRTGDIGEFNADGHLAVIDRVKNLVKLQGGEYIALEKLESIYRGVTFVQSIMIHGESAHPRPIAIIVPNEKALAETAGELGLSTPPQSLHKDKQIRAAVLRALQDAARRENLSAMETVVGVVLVDEEWTPASGLVTATQKLNRKAIRERYAKEIRECFGGK</sequence>
<dbReference type="Gene3D" id="3.40.50.12780">
    <property type="entry name" value="N-terminal domain of ligase-like"/>
    <property type="match status" value="1"/>
</dbReference>
<evidence type="ECO:0000256" key="6">
    <source>
        <dbReference type="SAM" id="MobiDB-lite"/>
    </source>
</evidence>